<keyword evidence="4 8" id="KW-1133">Transmembrane helix</keyword>
<dbReference type="GO" id="GO:0030425">
    <property type="term" value="C:dendrite"/>
    <property type="evidence" value="ECO:0007669"/>
    <property type="project" value="TreeGrafter"/>
</dbReference>
<dbReference type="GO" id="GO:0007165">
    <property type="term" value="P:signal transduction"/>
    <property type="evidence" value="ECO:0007669"/>
    <property type="project" value="UniProtKB-KW"/>
</dbReference>
<keyword evidence="3 8" id="KW-0812">Transmembrane</keyword>
<protein>
    <recommendedName>
        <fullName evidence="8">Gustatory receptor</fullName>
    </recommendedName>
</protein>
<comment type="caution">
    <text evidence="8">Lacks conserved residue(s) required for the propagation of feature annotation.</text>
</comment>
<evidence type="ECO:0000256" key="3">
    <source>
        <dbReference type="ARBA" id="ARBA00022692"/>
    </source>
</evidence>
<keyword evidence="5 8" id="KW-0472">Membrane</keyword>
<feature type="transmembrane region" description="Helical" evidence="8">
    <location>
        <begin position="253"/>
        <end position="271"/>
    </location>
</feature>
<comment type="function">
    <text evidence="8">Gustatory receptor which mediates acceptance or avoidance behavior, depending on its substrates.</text>
</comment>
<evidence type="ECO:0000256" key="2">
    <source>
        <dbReference type="ARBA" id="ARBA00022475"/>
    </source>
</evidence>
<evidence type="ECO:0000256" key="5">
    <source>
        <dbReference type="ARBA" id="ARBA00023136"/>
    </source>
</evidence>
<dbReference type="InterPro" id="IPR013604">
    <property type="entry name" value="7TM_chemorcpt"/>
</dbReference>
<accession>A0AA38HN73</accession>
<evidence type="ECO:0000313" key="9">
    <source>
        <dbReference type="EMBL" id="KAJ3640600.1"/>
    </source>
</evidence>
<dbReference type="PANTHER" id="PTHR21143:SF104">
    <property type="entry name" value="GUSTATORY RECEPTOR 8A-RELATED"/>
    <property type="match status" value="1"/>
</dbReference>
<dbReference type="GO" id="GO:0050909">
    <property type="term" value="P:sensory perception of taste"/>
    <property type="evidence" value="ECO:0007669"/>
    <property type="project" value="InterPro"/>
</dbReference>
<evidence type="ECO:0000256" key="8">
    <source>
        <dbReference type="RuleBase" id="RU363108"/>
    </source>
</evidence>
<dbReference type="GO" id="GO:0030424">
    <property type="term" value="C:axon"/>
    <property type="evidence" value="ECO:0007669"/>
    <property type="project" value="TreeGrafter"/>
</dbReference>
<feature type="transmembrane region" description="Helical" evidence="8">
    <location>
        <begin position="179"/>
        <end position="199"/>
    </location>
</feature>
<proteinExistence type="inferred from homology"/>
<keyword evidence="2 8" id="KW-1003">Cell membrane</keyword>
<dbReference type="GO" id="GO:0005886">
    <property type="term" value="C:plasma membrane"/>
    <property type="evidence" value="ECO:0007669"/>
    <property type="project" value="UniProtKB-SubCell"/>
</dbReference>
<comment type="subcellular location">
    <subcellularLocation>
        <location evidence="1 8">Cell membrane</location>
        <topology evidence="1 8">Multi-pass membrane protein</topology>
    </subcellularLocation>
</comment>
<dbReference type="GO" id="GO:0008049">
    <property type="term" value="P:male courtship behavior"/>
    <property type="evidence" value="ECO:0007669"/>
    <property type="project" value="TreeGrafter"/>
</dbReference>
<keyword evidence="10" id="KW-1185">Reference proteome</keyword>
<feature type="transmembrane region" description="Helical" evidence="8">
    <location>
        <begin position="46"/>
        <end position="64"/>
    </location>
</feature>
<dbReference type="EMBL" id="JALNTZ010000009">
    <property type="protein sequence ID" value="KAJ3640600.1"/>
    <property type="molecule type" value="Genomic_DNA"/>
</dbReference>
<evidence type="ECO:0000256" key="6">
    <source>
        <dbReference type="ARBA" id="ARBA00023170"/>
    </source>
</evidence>
<reference evidence="9" key="1">
    <citation type="journal article" date="2023" name="G3 (Bethesda)">
        <title>Whole genome assemblies of Zophobas morio and Tenebrio molitor.</title>
        <authorList>
            <person name="Kaur S."/>
            <person name="Stinson S.A."/>
            <person name="diCenzo G.C."/>
        </authorList>
    </citation>
    <scope>NUCLEOTIDE SEQUENCE</scope>
    <source>
        <strain evidence="9">QUZm001</strain>
    </source>
</reference>
<sequence>MEDSKDDSITNDYGYIFQPLVYNAIAFGMTPFKLKNGKMVISYLRIIPTIILITANLVLTVLYFKSLNENIAADFDKADTIKFLAVLRDLGSTTIMVFILISSYISSGRMSEELKKLTQIEAELRRFNLENSIKDRNYIVRKYLIVTLIIENFLFNFLGEIASAFVRESDRLMYLFVNMYPRLIIGLVNCCLYSVLMLIETRFELINELISAKIDKSHRVSKYPNEFDFCDNVYHLVSLHKILVKVSKQANSIFSFHALVCIAINFILLIGDLHTSMYIIFFDLFSKHHRIVLDMIKNCVTYIFELFYLAKRSSDLCNEANRSKVLLLGIRINIDKENERNAVIASVLKLMQNKLEITACKLFNIDNALLFSICGAASSYLFIMLQLDIGNNQAKTTDTPLTTLTYPTSE</sequence>
<dbReference type="GO" id="GO:0007635">
    <property type="term" value="P:chemosensory behavior"/>
    <property type="evidence" value="ECO:0007669"/>
    <property type="project" value="TreeGrafter"/>
</dbReference>
<feature type="transmembrane region" description="Helical" evidence="8">
    <location>
        <begin position="84"/>
        <end position="106"/>
    </location>
</feature>
<comment type="similarity">
    <text evidence="8">Belongs to the insect chemoreceptor superfamily. Gustatory receptor (GR) family.</text>
</comment>
<keyword evidence="6 8" id="KW-0675">Receptor</keyword>
<dbReference type="AlphaFoldDB" id="A0AA38HN73"/>
<keyword evidence="7 8" id="KW-0807">Transducer</keyword>
<name>A0AA38HN73_9CUCU</name>
<dbReference type="PANTHER" id="PTHR21143">
    <property type="entry name" value="INVERTEBRATE GUSTATORY RECEPTOR"/>
    <property type="match status" value="1"/>
</dbReference>
<evidence type="ECO:0000313" key="10">
    <source>
        <dbReference type="Proteomes" id="UP001168821"/>
    </source>
</evidence>
<gene>
    <name evidence="9" type="ORF">Zmor_027154</name>
</gene>
<evidence type="ECO:0000256" key="1">
    <source>
        <dbReference type="ARBA" id="ARBA00004651"/>
    </source>
</evidence>
<evidence type="ECO:0000256" key="7">
    <source>
        <dbReference type="ARBA" id="ARBA00023224"/>
    </source>
</evidence>
<organism evidence="9 10">
    <name type="scientific">Zophobas morio</name>
    <dbReference type="NCBI Taxonomy" id="2755281"/>
    <lineage>
        <taxon>Eukaryota</taxon>
        <taxon>Metazoa</taxon>
        <taxon>Ecdysozoa</taxon>
        <taxon>Arthropoda</taxon>
        <taxon>Hexapoda</taxon>
        <taxon>Insecta</taxon>
        <taxon>Pterygota</taxon>
        <taxon>Neoptera</taxon>
        <taxon>Endopterygota</taxon>
        <taxon>Coleoptera</taxon>
        <taxon>Polyphaga</taxon>
        <taxon>Cucujiformia</taxon>
        <taxon>Tenebrionidae</taxon>
        <taxon>Zophobas</taxon>
    </lineage>
</organism>
<feature type="transmembrane region" description="Helical" evidence="8">
    <location>
        <begin position="15"/>
        <end position="34"/>
    </location>
</feature>
<evidence type="ECO:0000256" key="4">
    <source>
        <dbReference type="ARBA" id="ARBA00022989"/>
    </source>
</evidence>
<dbReference type="Pfam" id="PF08395">
    <property type="entry name" value="7tm_7"/>
    <property type="match status" value="1"/>
</dbReference>
<dbReference type="GO" id="GO:0043025">
    <property type="term" value="C:neuronal cell body"/>
    <property type="evidence" value="ECO:0007669"/>
    <property type="project" value="TreeGrafter"/>
</dbReference>
<dbReference type="Proteomes" id="UP001168821">
    <property type="component" value="Unassembled WGS sequence"/>
</dbReference>
<feature type="transmembrane region" description="Helical" evidence="8">
    <location>
        <begin position="143"/>
        <end position="167"/>
    </location>
</feature>
<comment type="caution">
    <text evidence="9">The sequence shown here is derived from an EMBL/GenBank/DDBJ whole genome shotgun (WGS) entry which is preliminary data.</text>
</comment>